<dbReference type="Proteomes" id="UP000529795">
    <property type="component" value="Unassembled WGS sequence"/>
</dbReference>
<protein>
    <submittedName>
        <fullName evidence="1">Uncharacterized protein</fullName>
    </submittedName>
</protein>
<evidence type="ECO:0000313" key="1">
    <source>
        <dbReference type="EMBL" id="MBB4152878.1"/>
    </source>
</evidence>
<name>A0A840FFV3_9SPHN</name>
<comment type="caution">
    <text evidence="1">The sequence shown here is derived from an EMBL/GenBank/DDBJ whole genome shotgun (WGS) entry which is preliminary data.</text>
</comment>
<gene>
    <name evidence="1" type="ORF">GGQ80_000766</name>
</gene>
<accession>A0A840FFV3</accession>
<keyword evidence="2" id="KW-1185">Reference proteome</keyword>
<dbReference type="RefSeq" id="WP_183982575.1">
    <property type="nucleotide sequence ID" value="NZ_JACIEV010000002.1"/>
</dbReference>
<reference evidence="1 2" key="1">
    <citation type="submission" date="2020-08" db="EMBL/GenBank/DDBJ databases">
        <title>Genomic Encyclopedia of Type Strains, Phase IV (KMG-IV): sequencing the most valuable type-strain genomes for metagenomic binning, comparative biology and taxonomic classification.</title>
        <authorList>
            <person name="Goeker M."/>
        </authorList>
    </citation>
    <scope>NUCLEOTIDE SEQUENCE [LARGE SCALE GENOMIC DNA]</scope>
    <source>
        <strain evidence="1 2">YC6723</strain>
    </source>
</reference>
<sequence length="94" mass="9831">MPDIPFNKRLTMFGLEREIRNTEAVGYEAKAIAVKDAATIVSFDDGTVADSSFVLWVDPTGAAVGPGGSEALFRGKALVQGFPAGVAVAAFRKA</sequence>
<evidence type="ECO:0000313" key="2">
    <source>
        <dbReference type="Proteomes" id="UP000529795"/>
    </source>
</evidence>
<dbReference type="AlphaFoldDB" id="A0A840FFV3"/>
<organism evidence="1 2">
    <name type="scientific">Sphingomonas jinjuensis</name>
    <dbReference type="NCBI Taxonomy" id="535907"/>
    <lineage>
        <taxon>Bacteria</taxon>
        <taxon>Pseudomonadati</taxon>
        <taxon>Pseudomonadota</taxon>
        <taxon>Alphaproteobacteria</taxon>
        <taxon>Sphingomonadales</taxon>
        <taxon>Sphingomonadaceae</taxon>
        <taxon>Sphingomonas</taxon>
    </lineage>
</organism>
<dbReference type="EMBL" id="JACIEV010000002">
    <property type="protein sequence ID" value="MBB4152878.1"/>
    <property type="molecule type" value="Genomic_DNA"/>
</dbReference>
<proteinExistence type="predicted"/>